<sequence>MKNALLITLIGTIFISGGAVAQERHTKDPRNASGKIGVEVDHHGELKLAFGNGAKNWYGENENEVIFLLEFETESNDGRFRFVNFDDRFGGIYADIISTKNESVLNTVGYMLPITADNGNTLFFPSINYSYLAVDEKNSLRSDVPKEFGGGNNSHLSSLNLYILHPWNDTHFTFIEMFGGHSFDGVEMEMYDLCWTQGMNSTILNSPATVYFKGQYTRTEVFGEFAPNGSINDEETTFSFGLDIKF</sequence>
<comment type="caution">
    <text evidence="2">The sequence shown here is derived from an EMBL/GenBank/DDBJ whole genome shotgun (WGS) entry which is preliminary data.</text>
</comment>
<dbReference type="AlphaFoldDB" id="A0A431WWN3"/>
<reference evidence="2 3" key="1">
    <citation type="submission" date="2018-12" db="EMBL/GenBank/DDBJ databases">
        <authorList>
            <person name="Yu L."/>
        </authorList>
    </citation>
    <scope>NUCLEOTIDE SEQUENCE [LARGE SCALE GENOMIC DNA]</scope>
    <source>
        <strain evidence="2 3">HAW-EB2</strain>
    </source>
</reference>
<feature type="signal peptide" evidence="1">
    <location>
        <begin position="1"/>
        <end position="21"/>
    </location>
</feature>
<organism evidence="2 3">
    <name type="scientific">Shewanella canadensis</name>
    <dbReference type="NCBI Taxonomy" id="271096"/>
    <lineage>
        <taxon>Bacteria</taxon>
        <taxon>Pseudomonadati</taxon>
        <taxon>Pseudomonadota</taxon>
        <taxon>Gammaproteobacteria</taxon>
        <taxon>Alteromonadales</taxon>
        <taxon>Shewanellaceae</taxon>
        <taxon>Shewanella</taxon>
    </lineage>
</organism>
<proteinExistence type="predicted"/>
<keyword evidence="1" id="KW-0732">Signal</keyword>
<protein>
    <submittedName>
        <fullName evidence="2">Uncharacterized protein</fullName>
    </submittedName>
</protein>
<gene>
    <name evidence="2" type="ORF">EKG38_07850</name>
</gene>
<keyword evidence="3" id="KW-1185">Reference proteome</keyword>
<feature type="chain" id="PRO_5019258173" evidence="1">
    <location>
        <begin position="22"/>
        <end position="246"/>
    </location>
</feature>
<name>A0A431WWN3_9GAMM</name>
<dbReference type="EMBL" id="RXNU01000003">
    <property type="protein sequence ID" value="RTR39839.1"/>
    <property type="molecule type" value="Genomic_DNA"/>
</dbReference>
<evidence type="ECO:0000256" key="1">
    <source>
        <dbReference type="SAM" id="SignalP"/>
    </source>
</evidence>
<evidence type="ECO:0000313" key="2">
    <source>
        <dbReference type="EMBL" id="RTR39839.1"/>
    </source>
</evidence>
<evidence type="ECO:0000313" key="3">
    <source>
        <dbReference type="Proteomes" id="UP000267448"/>
    </source>
</evidence>
<dbReference type="Proteomes" id="UP000267448">
    <property type="component" value="Unassembled WGS sequence"/>
</dbReference>
<dbReference type="OrthoDB" id="5860436at2"/>
<accession>A0A431WWN3</accession>